<dbReference type="OrthoDB" id="1892825at2759"/>
<accession>A0A835M5K2</accession>
<proteinExistence type="predicted"/>
<organism evidence="1 2">
    <name type="scientific">Coptis chinensis</name>
    <dbReference type="NCBI Taxonomy" id="261450"/>
    <lineage>
        <taxon>Eukaryota</taxon>
        <taxon>Viridiplantae</taxon>
        <taxon>Streptophyta</taxon>
        <taxon>Embryophyta</taxon>
        <taxon>Tracheophyta</taxon>
        <taxon>Spermatophyta</taxon>
        <taxon>Magnoliopsida</taxon>
        <taxon>Ranunculales</taxon>
        <taxon>Ranunculaceae</taxon>
        <taxon>Coptidoideae</taxon>
        <taxon>Coptis</taxon>
    </lineage>
</organism>
<dbReference type="EMBL" id="JADFTS010000003">
    <property type="protein sequence ID" value="KAF9617227.1"/>
    <property type="molecule type" value="Genomic_DNA"/>
</dbReference>
<dbReference type="Proteomes" id="UP000631114">
    <property type="component" value="Unassembled WGS sequence"/>
</dbReference>
<name>A0A835M5K2_9MAGN</name>
<dbReference type="PANTHER" id="PTHR36407:SF1">
    <property type="entry name" value="MEDIATOR-ASSOCIATED PROTEIN 2"/>
    <property type="match status" value="1"/>
</dbReference>
<dbReference type="AlphaFoldDB" id="A0A835M5K2"/>
<reference evidence="1 2" key="1">
    <citation type="submission" date="2020-10" db="EMBL/GenBank/DDBJ databases">
        <title>The Coptis chinensis genome and diversification of protoberbering-type alkaloids.</title>
        <authorList>
            <person name="Wang B."/>
            <person name="Shu S."/>
            <person name="Song C."/>
            <person name="Liu Y."/>
        </authorList>
    </citation>
    <scope>NUCLEOTIDE SEQUENCE [LARGE SCALE GENOMIC DNA]</scope>
    <source>
        <strain evidence="1">HL-2020</strain>
        <tissue evidence="1">Leaf</tissue>
    </source>
</reference>
<gene>
    <name evidence="1" type="ORF">IFM89_035109</name>
</gene>
<evidence type="ECO:0000313" key="1">
    <source>
        <dbReference type="EMBL" id="KAF9617227.1"/>
    </source>
</evidence>
<protein>
    <submittedName>
        <fullName evidence="1">Uncharacterized protein</fullName>
    </submittedName>
</protein>
<comment type="caution">
    <text evidence="1">The sequence shown here is derived from an EMBL/GenBank/DDBJ whole genome shotgun (WGS) entry which is preliminary data.</text>
</comment>
<keyword evidence="2" id="KW-1185">Reference proteome</keyword>
<dbReference type="PANTHER" id="PTHR36407">
    <property type="entry name" value="MEDIATOR-ASSOCIATED PROTEIN 2"/>
    <property type="match status" value="1"/>
</dbReference>
<sequence>MTSNKELWLIQWPVNQTTDFDGQDMTLKLQRNGNFASFETLLGKSYELVSFASQVPDATVFQSSATNTKVVTMFQIQGGSHSCKECCEGLYGCGVQSANWIGLPIVLLKITIRNQRGVVGGVVSGGVVGVDIAEQ</sequence>
<evidence type="ECO:0000313" key="2">
    <source>
        <dbReference type="Proteomes" id="UP000631114"/>
    </source>
</evidence>
<dbReference type="InterPro" id="IPR038823">
    <property type="entry name" value="MED2_plant"/>
</dbReference>